<dbReference type="AlphaFoldDB" id="A0A9X2I3V1"/>
<proteinExistence type="predicted"/>
<name>A0A9X2I3V1_9GAMM</name>
<dbReference type="Proteomes" id="UP001139319">
    <property type="component" value="Unassembled WGS sequence"/>
</dbReference>
<comment type="caution">
    <text evidence="2">The sequence shown here is derived from an EMBL/GenBank/DDBJ whole genome shotgun (WGS) entry which is preliminary data.</text>
</comment>
<dbReference type="RefSeq" id="WP_253968166.1">
    <property type="nucleotide sequence ID" value="NZ_JAMFTH010000003.1"/>
</dbReference>
<gene>
    <name evidence="2" type="ORF">M6D89_11225</name>
</gene>
<feature type="chain" id="PRO_5040838289" description="FlgO domain-containing protein" evidence="1">
    <location>
        <begin position="20"/>
        <end position="208"/>
    </location>
</feature>
<dbReference type="EMBL" id="JAMFTH010000003">
    <property type="protein sequence ID" value="MCP8899870.1"/>
    <property type="molecule type" value="Genomic_DNA"/>
</dbReference>
<evidence type="ECO:0008006" key="4">
    <source>
        <dbReference type="Google" id="ProtNLM"/>
    </source>
</evidence>
<keyword evidence="3" id="KW-1185">Reference proteome</keyword>
<protein>
    <recommendedName>
        <fullName evidence="4">FlgO domain-containing protein</fullName>
    </recommendedName>
</protein>
<evidence type="ECO:0000256" key="1">
    <source>
        <dbReference type="SAM" id="SignalP"/>
    </source>
</evidence>
<accession>A0A9X2I3V1</accession>
<sequence length="208" mass="22038">MPRRLLLATALLISSLLTGCGIIECQICGGYDADTSANASAHTSATASAHTTVGTDYPAPVTITATGYGALDPALASNPPQQELMALRASEVEAYRTLAERVRGVEITADTRVADFLTAHDRIFALVDTFVLAKSRVISQGVNRSGYFETTVALSLDTDFYRDPVATMEAEVNNPVSKSQTLSPALPRTASTSAVHFDTGAYASFTDR</sequence>
<evidence type="ECO:0000313" key="3">
    <source>
        <dbReference type="Proteomes" id="UP001139319"/>
    </source>
</evidence>
<organism evidence="2 3">
    <name type="scientific">Gilvimarinus xylanilyticus</name>
    <dbReference type="NCBI Taxonomy" id="2944139"/>
    <lineage>
        <taxon>Bacteria</taxon>
        <taxon>Pseudomonadati</taxon>
        <taxon>Pseudomonadota</taxon>
        <taxon>Gammaproteobacteria</taxon>
        <taxon>Cellvibrionales</taxon>
        <taxon>Cellvibrionaceae</taxon>
        <taxon>Gilvimarinus</taxon>
    </lineage>
</organism>
<feature type="signal peptide" evidence="1">
    <location>
        <begin position="1"/>
        <end position="19"/>
    </location>
</feature>
<keyword evidence="1" id="KW-0732">Signal</keyword>
<reference evidence="2" key="1">
    <citation type="submission" date="2022-05" db="EMBL/GenBank/DDBJ databases">
        <authorList>
            <person name="Sun H.-N."/>
        </authorList>
    </citation>
    <scope>NUCLEOTIDE SEQUENCE</scope>
    <source>
        <strain evidence="2">HB14</strain>
    </source>
</reference>
<dbReference type="PROSITE" id="PS51257">
    <property type="entry name" value="PROKAR_LIPOPROTEIN"/>
    <property type="match status" value="1"/>
</dbReference>
<evidence type="ECO:0000313" key="2">
    <source>
        <dbReference type="EMBL" id="MCP8899870.1"/>
    </source>
</evidence>
<reference evidence="2" key="2">
    <citation type="submission" date="2023-01" db="EMBL/GenBank/DDBJ databases">
        <title>Gilvimarinus xylanilyticus HB14 isolated from Caulerpa lentillifera aquaculture base in Hainan, China.</title>
        <authorList>
            <person name="Zhang Y.-J."/>
        </authorList>
    </citation>
    <scope>NUCLEOTIDE SEQUENCE</scope>
    <source>
        <strain evidence="2">HB14</strain>
    </source>
</reference>